<sequence>MAPPLSANAARALEQVKMGLLILCGASYFTDDEWIKIDGLIHKGRYKFTNGPRSILDSSTSDELMTFDEQINLPMQDNQSSEKSKEDLARNETAKEDPVVFVEKTFDHPTDSERASSTGPTETPNGTSVEASSDDEPATKAVESAVYDFSHWEAPAESATVKQPEPTKPTKILPPESVETPDAGERASYAAEQLAEIKAFNASLTKAGQKSRPKYGKESSGQPSEQASTACISTNSDYDTSTGIRTWVSEVEEEDVSRPRSSPSPKRGTALTKAVDDPTPKPAPPHCSLGKRQLTLQTGSTYVAQSGQVKTSSIRLGIDPGDQIQVLAYISGITYKGLNLRTKAIGHFAESILKKHYEAAQQQKIRAVDNTNSLDDFERVNAAEWDEAPVIKPKGHASTATALTVAKPPAGLGASRFAAPAGENESVTSGSESVDYPSGMSREEVEMMVDQKILAARRPFMIKKLSRNETMVEPPRKTATCWYWATPNRDCRYAADECRHLHEHGYGFELSKGKPTWGSIADFVPTPIANDSDSQVASPSPPPSPATKGNEKFTSDVGSKKTCWFWANLNRCNNTSCRFQHAQSPYGVATRPGFWNKKSANPKSWDRVSASLSNSIDEFGRSTSATINGEDEDESNPDFPAATPAPRIGRWDEEQSRGWGESAQKEGAAARLTATGTLGDVKPDRAPTVLNSGWDESANKPPHIQEMEEKAIIEAVGW</sequence>
<feature type="domain" description="C3H1-type" evidence="3">
    <location>
        <begin position="475"/>
        <end position="505"/>
    </location>
</feature>
<keyword evidence="1" id="KW-0479">Metal-binding</keyword>
<feature type="domain" description="C3H1-type" evidence="3">
    <location>
        <begin position="558"/>
        <end position="584"/>
    </location>
</feature>
<dbReference type="Gene3D" id="4.10.1000.10">
    <property type="entry name" value="Zinc finger, CCCH-type"/>
    <property type="match status" value="1"/>
</dbReference>
<feature type="region of interest" description="Disordered" evidence="2">
    <location>
        <begin position="249"/>
        <end position="290"/>
    </location>
</feature>
<organism evidence="4 5">
    <name type="scientific">Diplocarpon rosae</name>
    <dbReference type="NCBI Taxonomy" id="946125"/>
    <lineage>
        <taxon>Eukaryota</taxon>
        <taxon>Fungi</taxon>
        <taxon>Dikarya</taxon>
        <taxon>Ascomycota</taxon>
        <taxon>Pezizomycotina</taxon>
        <taxon>Leotiomycetes</taxon>
        <taxon>Helotiales</taxon>
        <taxon>Drepanopezizaceae</taxon>
        <taxon>Diplocarpon</taxon>
    </lineage>
</organism>
<dbReference type="Proteomes" id="UP001285354">
    <property type="component" value="Unassembled WGS sequence"/>
</dbReference>
<dbReference type="EMBL" id="JAUBYV010000001">
    <property type="protein sequence ID" value="KAK2629547.1"/>
    <property type="molecule type" value="Genomic_DNA"/>
</dbReference>
<feature type="zinc finger region" description="C3H1-type" evidence="1">
    <location>
        <begin position="558"/>
        <end position="584"/>
    </location>
</feature>
<keyword evidence="1" id="KW-0863">Zinc-finger</keyword>
<feature type="compositionally biased region" description="Basic and acidic residues" evidence="2">
    <location>
        <begin position="80"/>
        <end position="114"/>
    </location>
</feature>
<evidence type="ECO:0000313" key="5">
    <source>
        <dbReference type="Proteomes" id="UP001285354"/>
    </source>
</evidence>
<feature type="region of interest" description="Disordered" evidence="2">
    <location>
        <begin position="524"/>
        <end position="556"/>
    </location>
</feature>
<feature type="zinc finger region" description="C3H1-type" evidence="1">
    <location>
        <begin position="475"/>
        <end position="505"/>
    </location>
</feature>
<gene>
    <name evidence="4" type="ORF">QTJ16_000367</name>
</gene>
<evidence type="ECO:0000259" key="3">
    <source>
        <dbReference type="PROSITE" id="PS50103"/>
    </source>
</evidence>
<feature type="compositionally biased region" description="Polar residues" evidence="2">
    <location>
        <begin position="219"/>
        <end position="237"/>
    </location>
</feature>
<dbReference type="GO" id="GO:0008270">
    <property type="term" value="F:zinc ion binding"/>
    <property type="evidence" value="ECO:0007669"/>
    <property type="project" value="UniProtKB-KW"/>
</dbReference>
<feature type="region of interest" description="Disordered" evidence="2">
    <location>
        <begin position="156"/>
        <end position="190"/>
    </location>
</feature>
<comment type="caution">
    <text evidence="4">The sequence shown here is derived from an EMBL/GenBank/DDBJ whole genome shotgun (WGS) entry which is preliminary data.</text>
</comment>
<evidence type="ECO:0000256" key="1">
    <source>
        <dbReference type="PROSITE-ProRule" id="PRU00723"/>
    </source>
</evidence>
<evidence type="ECO:0000256" key="2">
    <source>
        <dbReference type="SAM" id="MobiDB-lite"/>
    </source>
</evidence>
<feature type="compositionally biased region" description="Polar residues" evidence="2">
    <location>
        <begin position="115"/>
        <end position="131"/>
    </location>
</feature>
<feature type="region of interest" description="Disordered" evidence="2">
    <location>
        <begin position="416"/>
        <end position="438"/>
    </location>
</feature>
<feature type="region of interest" description="Disordered" evidence="2">
    <location>
        <begin position="72"/>
        <end position="139"/>
    </location>
</feature>
<proteinExistence type="predicted"/>
<dbReference type="InterPro" id="IPR000571">
    <property type="entry name" value="Znf_CCCH"/>
</dbReference>
<dbReference type="PROSITE" id="PS50103">
    <property type="entry name" value="ZF_C3H1"/>
    <property type="match status" value="2"/>
</dbReference>
<reference evidence="4" key="1">
    <citation type="submission" date="2023-06" db="EMBL/GenBank/DDBJ databases">
        <title>Draft genome of Marssonina rosae.</title>
        <authorList>
            <person name="Cheng Q."/>
        </authorList>
    </citation>
    <scope>NUCLEOTIDE SEQUENCE</scope>
    <source>
        <strain evidence="4">R4</strain>
    </source>
</reference>
<feature type="compositionally biased region" description="Low complexity" evidence="2">
    <location>
        <begin position="667"/>
        <end position="679"/>
    </location>
</feature>
<keyword evidence="5" id="KW-1185">Reference proteome</keyword>
<keyword evidence="1" id="KW-0862">Zinc</keyword>
<evidence type="ECO:0000313" key="4">
    <source>
        <dbReference type="EMBL" id="KAK2629547.1"/>
    </source>
</evidence>
<name>A0AAD9T5T1_9HELO</name>
<feature type="region of interest" description="Disordered" evidence="2">
    <location>
        <begin position="621"/>
        <end position="704"/>
    </location>
</feature>
<accession>A0AAD9T5T1</accession>
<dbReference type="AlphaFoldDB" id="A0AAD9T5T1"/>
<protein>
    <recommendedName>
        <fullName evidence="3">C3H1-type domain-containing protein</fullName>
    </recommendedName>
</protein>
<feature type="region of interest" description="Disordered" evidence="2">
    <location>
        <begin position="205"/>
        <end position="237"/>
    </location>
</feature>